<keyword evidence="4" id="KW-1185">Reference proteome</keyword>
<dbReference type="InParanoid" id="A0A1X7VW14"/>
<dbReference type="InterPro" id="IPR039740">
    <property type="entry name" value="CNOT10"/>
</dbReference>
<dbReference type="AlphaFoldDB" id="A0A1X7VW14"/>
<dbReference type="SUPFAM" id="SSF48452">
    <property type="entry name" value="TPR-like"/>
    <property type="match status" value="2"/>
</dbReference>
<dbReference type="EnsemblMetazoa" id="Aqu2.1.44055_001">
    <property type="protein sequence ID" value="Aqu2.1.44055_001"/>
    <property type="gene ID" value="Aqu2.1.44055"/>
</dbReference>
<dbReference type="Proteomes" id="UP000007879">
    <property type="component" value="Unassembled WGS sequence"/>
</dbReference>
<dbReference type="GO" id="GO:0017148">
    <property type="term" value="P:negative regulation of translation"/>
    <property type="evidence" value="ECO:0007669"/>
    <property type="project" value="TreeGrafter"/>
</dbReference>
<organism evidence="3">
    <name type="scientific">Amphimedon queenslandica</name>
    <name type="common">Sponge</name>
    <dbReference type="NCBI Taxonomy" id="400682"/>
    <lineage>
        <taxon>Eukaryota</taxon>
        <taxon>Metazoa</taxon>
        <taxon>Porifera</taxon>
        <taxon>Demospongiae</taxon>
        <taxon>Heteroscleromorpha</taxon>
        <taxon>Haplosclerida</taxon>
        <taxon>Niphatidae</taxon>
        <taxon>Amphimedon</taxon>
    </lineage>
</organism>
<dbReference type="InterPro" id="IPR019734">
    <property type="entry name" value="TPR_rpt"/>
</dbReference>
<dbReference type="Gene3D" id="1.25.40.10">
    <property type="entry name" value="Tetratricopeptide repeat domain"/>
    <property type="match status" value="2"/>
</dbReference>
<dbReference type="PANTHER" id="PTHR12979:SF5">
    <property type="entry name" value="CCR4-NOT TRANSCRIPTION COMPLEX SUBUNIT 10"/>
    <property type="match status" value="1"/>
</dbReference>
<keyword evidence="2" id="KW-0810">Translation regulation</keyword>
<keyword evidence="2" id="KW-0539">Nucleus</keyword>
<name>A0A1X7VW14_AMPQE</name>
<keyword evidence="2" id="KW-0804">Transcription</keyword>
<dbReference type="PANTHER" id="PTHR12979">
    <property type="entry name" value="CCR4-NOT TRANSCRIPTION COMPLEX SUBUNIT 10"/>
    <property type="match status" value="1"/>
</dbReference>
<protein>
    <recommendedName>
        <fullName evidence="2">CCR4-NOT transcription complex subunit 10</fullName>
    </recommendedName>
</protein>
<evidence type="ECO:0000313" key="3">
    <source>
        <dbReference type="EnsemblMetazoa" id="Aqu2.1.44055_001"/>
    </source>
</evidence>
<keyword evidence="2" id="KW-0943">RNA-mediated gene silencing</keyword>
<sequence>MSTEESASGSYFGVTEQELELARSAKEAFDNHRYENCLSVLKKLVELRREDARVTHNKAVAQYLLSNLTKTDEFRRTLESVEAQFEHDAKGGGSESVSPISVTEKGVLLFNKALIHQRLHQNSKARVILEQLFSVFEALPKHLGVQVCLLLTEVYVSTYELSRASDNIEILERRLFGGSLNNGGGRGDKEGDGRGSNDMDKHKAQLYQFRARLNLLHKNIKQCKKEVKSLTAITGPTACGQFLKANVEFLRGNYMKAFKVLSSAPKNPIVTDAGECLSSFLFNDIGCIHFELGKYNLSAHYFKKAIEENDAALNGYPPLDRSTPLSGRPLSMLGVNCRHVLLYNLGLQQLYGGHPWGAFESLLEVVQVFHGNPRLWLRLAEACIAAHAKSQEEQVHQMRNKSSTVQVVLGSGPHRKLIITPMQWPAKKSPDIQSNSAAMPGPTLEFASICLQNALFLLPSLPQSNGDEPEDERILPTVNALPGPPIKGQSILDLKSCILSCKAYVSLGLGDPIVALGAAKQLLDTPRLPGGLRYVAKLYLAESYIQMGSIQEALQHLTPDIVTDLEISRVPLVNPEVERVEPPAPRPTSSGVTGFPGSISDAKATLLLNLSSVYCMQKDYELAKKALYQAISILGPVKLPRQAILLSAYVEIMTGNMSKAIQVIKTHRPLVPTRSL</sequence>
<comment type="function">
    <text evidence="2">Component of the CCR4-NOT complex which is one of the major cellular mRNA deadenylases and is linked to various cellular processes including bulk mRNA degradation, miRNA-mediated repression, translational repression during translational initiation and general transcription regulation.</text>
</comment>
<dbReference type="SMART" id="SM00028">
    <property type="entry name" value="TPR"/>
    <property type="match status" value="4"/>
</dbReference>
<keyword evidence="2" id="KW-0805">Transcription regulation</keyword>
<dbReference type="STRING" id="400682.A0A1X7VW14"/>
<dbReference type="Pfam" id="PF13181">
    <property type="entry name" value="TPR_8"/>
    <property type="match status" value="1"/>
</dbReference>
<dbReference type="OrthoDB" id="25157at2759"/>
<reference evidence="3" key="2">
    <citation type="submission" date="2017-05" db="UniProtKB">
        <authorList>
            <consortium name="EnsemblMetazoa"/>
        </authorList>
    </citation>
    <scope>IDENTIFICATION</scope>
</reference>
<evidence type="ECO:0000256" key="2">
    <source>
        <dbReference type="RuleBase" id="RU367083"/>
    </source>
</evidence>
<dbReference type="InterPro" id="IPR011990">
    <property type="entry name" value="TPR-like_helical_dom_sf"/>
</dbReference>
<dbReference type="GO" id="GO:0005737">
    <property type="term" value="C:cytoplasm"/>
    <property type="evidence" value="ECO:0007669"/>
    <property type="project" value="UniProtKB-SubCell"/>
</dbReference>
<accession>A0A1X7VW14</accession>
<dbReference type="KEGG" id="aqu:100631848"/>
<comment type="subcellular location">
    <subcellularLocation>
        <location evidence="2">Cytoplasm</location>
    </subcellularLocation>
    <subcellularLocation>
        <location evidence="2">Nucleus</location>
    </subcellularLocation>
</comment>
<dbReference type="GO" id="GO:0031047">
    <property type="term" value="P:regulatory ncRNA-mediated gene silencing"/>
    <property type="evidence" value="ECO:0007669"/>
    <property type="project" value="UniProtKB-UniRule"/>
</dbReference>
<dbReference type="GO" id="GO:0005634">
    <property type="term" value="C:nucleus"/>
    <property type="evidence" value="ECO:0007669"/>
    <property type="project" value="UniProtKB-SubCell"/>
</dbReference>
<evidence type="ECO:0000256" key="1">
    <source>
        <dbReference type="ARBA" id="ARBA00010080"/>
    </source>
</evidence>
<dbReference type="FunCoup" id="A0A1X7VW14">
    <property type="interactions" value="761"/>
</dbReference>
<proteinExistence type="inferred from homology"/>
<gene>
    <name evidence="3" type="primary">100631848</name>
</gene>
<dbReference type="EnsemblMetazoa" id="XM_003382370.3">
    <property type="protein sequence ID" value="XP_003382418.1"/>
    <property type="gene ID" value="LOC100631848"/>
</dbReference>
<keyword evidence="2" id="KW-0963">Cytoplasm</keyword>
<dbReference type="GO" id="GO:0006402">
    <property type="term" value="P:mRNA catabolic process"/>
    <property type="evidence" value="ECO:0007669"/>
    <property type="project" value="TreeGrafter"/>
</dbReference>
<dbReference type="eggNOG" id="KOG2471">
    <property type="taxonomic scope" value="Eukaryota"/>
</dbReference>
<reference evidence="4" key="1">
    <citation type="journal article" date="2010" name="Nature">
        <title>The Amphimedon queenslandica genome and the evolution of animal complexity.</title>
        <authorList>
            <person name="Srivastava M."/>
            <person name="Simakov O."/>
            <person name="Chapman J."/>
            <person name="Fahey B."/>
            <person name="Gauthier M.E."/>
            <person name="Mitros T."/>
            <person name="Richards G.S."/>
            <person name="Conaco C."/>
            <person name="Dacre M."/>
            <person name="Hellsten U."/>
            <person name="Larroux C."/>
            <person name="Putnam N.H."/>
            <person name="Stanke M."/>
            <person name="Adamska M."/>
            <person name="Darling A."/>
            <person name="Degnan S.M."/>
            <person name="Oakley T.H."/>
            <person name="Plachetzki D.C."/>
            <person name="Zhai Y."/>
            <person name="Adamski M."/>
            <person name="Calcino A."/>
            <person name="Cummins S.F."/>
            <person name="Goodstein D.M."/>
            <person name="Harris C."/>
            <person name="Jackson D.J."/>
            <person name="Leys S.P."/>
            <person name="Shu S."/>
            <person name="Woodcroft B.J."/>
            <person name="Vervoort M."/>
            <person name="Kosik K.S."/>
            <person name="Manning G."/>
            <person name="Degnan B.M."/>
            <person name="Rokhsar D.S."/>
        </authorList>
    </citation>
    <scope>NUCLEOTIDE SEQUENCE [LARGE SCALE GENOMIC DNA]</scope>
</reference>
<dbReference type="GO" id="GO:0030014">
    <property type="term" value="C:CCR4-NOT complex"/>
    <property type="evidence" value="ECO:0007669"/>
    <property type="project" value="UniProtKB-UniRule"/>
</dbReference>
<comment type="similarity">
    <text evidence="1 2">Belongs to the CNOT10 family.</text>
</comment>
<evidence type="ECO:0000313" key="4">
    <source>
        <dbReference type="Proteomes" id="UP000007879"/>
    </source>
</evidence>